<keyword evidence="3" id="KW-0012">Acyltransferase</keyword>
<gene>
    <name evidence="3" type="ORF">I2I05_14535</name>
</gene>
<feature type="domain" description="Acyltransferase 3" evidence="2">
    <location>
        <begin position="8"/>
        <end position="329"/>
    </location>
</feature>
<feature type="transmembrane region" description="Helical" evidence="1">
    <location>
        <begin position="248"/>
        <end position="276"/>
    </location>
</feature>
<feature type="transmembrane region" description="Helical" evidence="1">
    <location>
        <begin position="313"/>
        <end position="331"/>
    </location>
</feature>
<dbReference type="InterPro" id="IPR050879">
    <property type="entry name" value="Acyltransferase_3"/>
</dbReference>
<protein>
    <submittedName>
        <fullName evidence="3">Acyltransferase</fullName>
    </submittedName>
</protein>
<organism evidence="3 4">
    <name type="scientific">Hymenobacter jeongseonensis</name>
    <dbReference type="NCBI Taxonomy" id="2791027"/>
    <lineage>
        <taxon>Bacteria</taxon>
        <taxon>Pseudomonadati</taxon>
        <taxon>Bacteroidota</taxon>
        <taxon>Cytophagia</taxon>
        <taxon>Cytophagales</taxon>
        <taxon>Hymenobacteraceae</taxon>
        <taxon>Hymenobacter</taxon>
    </lineage>
</organism>
<dbReference type="GO" id="GO:0016746">
    <property type="term" value="F:acyltransferase activity"/>
    <property type="evidence" value="ECO:0007669"/>
    <property type="project" value="UniProtKB-KW"/>
</dbReference>
<dbReference type="PANTHER" id="PTHR23028:SF134">
    <property type="entry name" value="PUTATIVE (AFU_ORTHOLOGUE AFUA_4G08520)-RELATED"/>
    <property type="match status" value="1"/>
</dbReference>
<dbReference type="PANTHER" id="PTHR23028">
    <property type="entry name" value="ACETYLTRANSFERASE"/>
    <property type="match status" value="1"/>
</dbReference>
<name>A0ABS0IJR6_9BACT</name>
<accession>A0ABS0IJR6</accession>
<dbReference type="Proteomes" id="UP000597617">
    <property type="component" value="Unassembled WGS sequence"/>
</dbReference>
<sequence>MKRHFEILDGLRGTAALLVVVFHLFEAVWPDYTANPLRHGYLAVDFFFLLSGFVVGYAYDDRWPALTVREFFRIRLVRLHPMVLLAVVIGVLGHLFDPFLGPADRVSGLRLSLIAGLGALLLPAPSLPNHYGETHSLNGPCWSLLQEYVANVAYALVGPWLSRRVLLLVVSGSAVALAATAVGHGHLQGGWGWDTFWMAPVRVAFPFFAGLLLFRSEWRLRVPAAYALLSAVLLLVFAAPAFQPAGYYEAFCVLVVFPLVVAAGTGSPVGGAWVALCRFSGRISYPLYLVHYPFIYVFTHWVQARHPPMTQVLPVMVGLTGFFVALAWAALRFYDEPVRAWLNARHRLVAAIRPENA</sequence>
<evidence type="ECO:0000259" key="2">
    <source>
        <dbReference type="Pfam" id="PF01757"/>
    </source>
</evidence>
<evidence type="ECO:0000256" key="1">
    <source>
        <dbReference type="SAM" id="Phobius"/>
    </source>
</evidence>
<evidence type="ECO:0000313" key="3">
    <source>
        <dbReference type="EMBL" id="MBF9238621.1"/>
    </source>
</evidence>
<evidence type="ECO:0000313" key="4">
    <source>
        <dbReference type="Proteomes" id="UP000597617"/>
    </source>
</evidence>
<proteinExistence type="predicted"/>
<comment type="caution">
    <text evidence="3">The sequence shown here is derived from an EMBL/GenBank/DDBJ whole genome shotgun (WGS) entry which is preliminary data.</text>
</comment>
<dbReference type="Pfam" id="PF01757">
    <property type="entry name" value="Acyl_transf_3"/>
    <property type="match status" value="1"/>
</dbReference>
<feature type="transmembrane region" description="Helical" evidence="1">
    <location>
        <begin position="79"/>
        <end position="96"/>
    </location>
</feature>
<feature type="transmembrane region" description="Helical" evidence="1">
    <location>
        <begin position="41"/>
        <end position="59"/>
    </location>
</feature>
<feature type="transmembrane region" description="Helical" evidence="1">
    <location>
        <begin position="165"/>
        <end position="184"/>
    </location>
</feature>
<dbReference type="RefSeq" id="WP_196283004.1">
    <property type="nucleotide sequence ID" value="NZ_JADQDQ010000007.1"/>
</dbReference>
<keyword evidence="1" id="KW-1133">Transmembrane helix</keyword>
<dbReference type="EMBL" id="JADQDQ010000007">
    <property type="protein sequence ID" value="MBF9238621.1"/>
    <property type="molecule type" value="Genomic_DNA"/>
</dbReference>
<keyword evidence="1" id="KW-0472">Membrane</keyword>
<feature type="transmembrane region" description="Helical" evidence="1">
    <location>
        <begin position="12"/>
        <end position="29"/>
    </location>
</feature>
<feature type="transmembrane region" description="Helical" evidence="1">
    <location>
        <begin position="196"/>
        <end position="214"/>
    </location>
</feature>
<keyword evidence="3" id="KW-0808">Transferase</keyword>
<feature type="transmembrane region" description="Helical" evidence="1">
    <location>
        <begin position="226"/>
        <end position="242"/>
    </location>
</feature>
<feature type="transmembrane region" description="Helical" evidence="1">
    <location>
        <begin position="283"/>
        <end position="301"/>
    </location>
</feature>
<keyword evidence="4" id="KW-1185">Reference proteome</keyword>
<feature type="transmembrane region" description="Helical" evidence="1">
    <location>
        <begin position="108"/>
        <end position="127"/>
    </location>
</feature>
<keyword evidence="1" id="KW-0812">Transmembrane</keyword>
<reference evidence="3 4" key="1">
    <citation type="submission" date="2020-11" db="EMBL/GenBank/DDBJ databases">
        <authorList>
            <person name="Kim M.K."/>
        </authorList>
    </citation>
    <scope>NUCLEOTIDE SEQUENCE [LARGE SCALE GENOMIC DNA]</scope>
    <source>
        <strain evidence="3 4">BT683</strain>
    </source>
</reference>
<dbReference type="InterPro" id="IPR002656">
    <property type="entry name" value="Acyl_transf_3_dom"/>
</dbReference>